<dbReference type="Pfam" id="PF03596">
    <property type="entry name" value="Cad"/>
    <property type="match status" value="1"/>
</dbReference>
<reference evidence="3" key="1">
    <citation type="journal article" date="2019" name="Int. J. Syst. Evol. Microbiol.">
        <title>The Global Catalogue of Microorganisms (GCM) 10K type strain sequencing project: providing services to taxonomists for standard genome sequencing and annotation.</title>
        <authorList>
            <consortium name="The Broad Institute Genomics Platform"/>
            <consortium name="The Broad Institute Genome Sequencing Center for Infectious Disease"/>
            <person name="Wu L."/>
            <person name="Ma J."/>
        </authorList>
    </citation>
    <scope>NUCLEOTIDE SEQUENCE [LARGE SCALE GENOMIC DNA]</scope>
    <source>
        <strain evidence="3">CCM 8925</strain>
    </source>
</reference>
<feature type="transmembrane region" description="Helical" evidence="1">
    <location>
        <begin position="172"/>
        <end position="190"/>
    </location>
</feature>
<dbReference type="EMBL" id="JBHTIO010000032">
    <property type="protein sequence ID" value="MFD0897416.1"/>
    <property type="molecule type" value="Genomic_DNA"/>
</dbReference>
<feature type="transmembrane region" description="Helical" evidence="1">
    <location>
        <begin position="137"/>
        <end position="160"/>
    </location>
</feature>
<dbReference type="InterPro" id="IPR004676">
    <property type="entry name" value="Cd-R_transporter"/>
</dbReference>
<dbReference type="NCBIfam" id="TIGR00779">
    <property type="entry name" value="cad"/>
    <property type="match status" value="1"/>
</dbReference>
<feature type="transmembrane region" description="Helical" evidence="1">
    <location>
        <begin position="68"/>
        <end position="86"/>
    </location>
</feature>
<accession>A0ABW3EAV5</accession>
<gene>
    <name evidence="2" type="ORF">ACFQZ7_06645</name>
</gene>
<dbReference type="Proteomes" id="UP001597104">
    <property type="component" value="Unassembled WGS sequence"/>
</dbReference>
<proteinExistence type="predicted"/>
<keyword evidence="1" id="KW-1133">Transmembrane helix</keyword>
<sequence length="202" mass="21953">MGKLILSGATAYISTSIDYLIILMLIFSRTKTRNQRFAVYIGDLLGTSTLVASAILLAFILHFIPAEWVLGLLGLIPVFMGLKLLVSGEDDNDDVVHETLASRRGLILNVAIITIATCGADNIGIYVPFFVTLSTTGLLIVLLTFLVMLTLFCWGGYLLVKVPVIAALLEKYGRWITAVVYILLGLYILLESGTLAKALSLL</sequence>
<keyword evidence="1" id="KW-0472">Membrane</keyword>
<feature type="transmembrane region" description="Helical" evidence="1">
    <location>
        <begin position="39"/>
        <end position="62"/>
    </location>
</feature>
<keyword evidence="1" id="KW-0812">Transmembrane</keyword>
<feature type="transmembrane region" description="Helical" evidence="1">
    <location>
        <begin position="106"/>
        <end position="131"/>
    </location>
</feature>
<dbReference type="RefSeq" id="WP_137637271.1">
    <property type="nucleotide sequence ID" value="NZ_BJDN01000006.1"/>
</dbReference>
<evidence type="ECO:0000256" key="1">
    <source>
        <dbReference type="SAM" id="Phobius"/>
    </source>
</evidence>
<protein>
    <submittedName>
        <fullName evidence="2">CadD family cadmium resistance transporter</fullName>
    </submittedName>
</protein>
<comment type="caution">
    <text evidence="2">The sequence shown here is derived from an EMBL/GenBank/DDBJ whole genome shotgun (WGS) entry which is preliminary data.</text>
</comment>
<evidence type="ECO:0000313" key="3">
    <source>
        <dbReference type="Proteomes" id="UP001597104"/>
    </source>
</evidence>
<organism evidence="2 3">
    <name type="scientific">Loigolactobacillus binensis</name>
    <dbReference type="NCBI Taxonomy" id="2559922"/>
    <lineage>
        <taxon>Bacteria</taxon>
        <taxon>Bacillati</taxon>
        <taxon>Bacillota</taxon>
        <taxon>Bacilli</taxon>
        <taxon>Lactobacillales</taxon>
        <taxon>Lactobacillaceae</taxon>
        <taxon>Loigolactobacillus</taxon>
    </lineage>
</organism>
<evidence type="ECO:0000313" key="2">
    <source>
        <dbReference type="EMBL" id="MFD0897416.1"/>
    </source>
</evidence>
<name>A0ABW3EAV5_9LACO</name>
<keyword evidence="3" id="KW-1185">Reference proteome</keyword>
<feature type="transmembrane region" description="Helical" evidence="1">
    <location>
        <begin position="6"/>
        <end position="27"/>
    </location>
</feature>